<dbReference type="Proteomes" id="UP000028781">
    <property type="component" value="Chromosome"/>
</dbReference>
<dbReference type="SUPFAM" id="SSF46785">
    <property type="entry name" value="Winged helix' DNA-binding domain"/>
    <property type="match status" value="1"/>
</dbReference>
<name>A0A076LD31_9EURY</name>
<dbReference type="HOGENOM" id="CLU_1313130_0_0_2"/>
<organism evidence="3 4">
    <name type="scientific">Methanocaldococcus bathoardescens</name>
    <dbReference type="NCBI Taxonomy" id="1301915"/>
    <lineage>
        <taxon>Archaea</taxon>
        <taxon>Methanobacteriati</taxon>
        <taxon>Methanobacteriota</taxon>
        <taxon>Methanomada group</taxon>
        <taxon>Methanococci</taxon>
        <taxon>Methanococcales</taxon>
        <taxon>Methanocaldococcaceae</taxon>
        <taxon>Methanocaldococcus</taxon>
    </lineage>
</organism>
<dbReference type="InterPro" id="IPR036390">
    <property type="entry name" value="WH_DNA-bd_sf"/>
</dbReference>
<feature type="domain" description="ArnR1-like winged helix-turn-helix" evidence="2">
    <location>
        <begin position="130"/>
        <end position="204"/>
    </location>
</feature>
<evidence type="ECO:0000313" key="4">
    <source>
        <dbReference type="Proteomes" id="UP000028781"/>
    </source>
</evidence>
<accession>A0A076LD31</accession>
<dbReference type="AlphaFoldDB" id="A0A076LD31"/>
<reference evidence="3 4" key="1">
    <citation type="journal article" date="2015" name="Int. J. Syst. Evol. Microbiol.">
        <title>M ethanocaldococcus bathoardescens sp. nov., a hyperthermophilic methanogen isolated from a volcanically active deep-sea hydrothermal vent.</title>
        <authorList>
            <person name="Stewart L.C."/>
            <person name="Jung J.H."/>
            <person name="Kim Y.T."/>
            <person name="Kwon S.W."/>
            <person name="Park C.S."/>
            <person name="Holden J.F."/>
        </authorList>
    </citation>
    <scope>NUCLEOTIDE SEQUENCE [LARGE SCALE GENOMIC DNA]</scope>
    <source>
        <strain evidence="3 4">JH146</strain>
    </source>
</reference>
<dbReference type="Pfam" id="PF14947">
    <property type="entry name" value="HTH_45"/>
    <property type="match status" value="1"/>
</dbReference>
<dbReference type="InterPro" id="IPR016024">
    <property type="entry name" value="ARM-type_fold"/>
</dbReference>
<dbReference type="EMBL" id="CP009149">
    <property type="protein sequence ID" value="AIJ06091.1"/>
    <property type="molecule type" value="Genomic_DNA"/>
</dbReference>
<evidence type="ECO:0000259" key="2">
    <source>
        <dbReference type="Pfam" id="PF14947"/>
    </source>
</evidence>
<dbReference type="Gene3D" id="1.25.10.10">
    <property type="entry name" value="Leucine-rich Repeat Variant"/>
    <property type="match status" value="1"/>
</dbReference>
<proteinExistence type="predicted"/>
<dbReference type="Gene3D" id="1.10.10.10">
    <property type="entry name" value="Winged helix-like DNA-binding domain superfamily/Winged helix DNA-binding domain"/>
    <property type="match status" value="1"/>
</dbReference>
<dbReference type="OrthoDB" id="65744at2157"/>
<evidence type="ECO:0000256" key="1">
    <source>
        <dbReference type="SAM" id="Coils"/>
    </source>
</evidence>
<keyword evidence="1" id="KW-0175">Coiled coil</keyword>
<feature type="coiled-coil region" evidence="1">
    <location>
        <begin position="96"/>
        <end position="123"/>
    </location>
</feature>
<keyword evidence="4" id="KW-1185">Reference proteome</keyword>
<dbReference type="GeneID" id="24891868"/>
<dbReference type="InterPro" id="IPR038723">
    <property type="entry name" value="ArnR1-like_HTH"/>
</dbReference>
<dbReference type="InterPro" id="IPR011989">
    <property type="entry name" value="ARM-like"/>
</dbReference>
<dbReference type="RefSeq" id="WP_048202205.1">
    <property type="nucleotide sequence ID" value="NZ_CP009149.1"/>
</dbReference>
<evidence type="ECO:0000313" key="3">
    <source>
        <dbReference type="EMBL" id="AIJ06091.1"/>
    </source>
</evidence>
<protein>
    <recommendedName>
        <fullName evidence="2">ArnR1-like winged helix-turn-helix domain-containing protein</fullName>
    </recommendedName>
</protein>
<gene>
    <name evidence="3" type="ORF">JH146_1249</name>
</gene>
<dbReference type="KEGG" id="mjh:JH146_1249"/>
<sequence length="209" mass="24809">MECILKREKIKELIKNGKIDNALQIIEEDPSSLEEIYSFLHCNDNQLKINCLAVLRNLYLKGKIQITTLIERLENVFSENDKEIISDAFLFFKEISEVYEEEILKMEELKSKKEDDCNNEEDRNDLPNTKRDKIIIFDILKVIEKNEELKKTQIMYAANLDWKTFNRYITYLLNNKFIKKTDGTYILTPKGKLLLGKIREVFELIYPDK</sequence>
<dbReference type="InterPro" id="IPR036388">
    <property type="entry name" value="WH-like_DNA-bd_sf"/>
</dbReference>
<dbReference type="SUPFAM" id="SSF48371">
    <property type="entry name" value="ARM repeat"/>
    <property type="match status" value="1"/>
</dbReference>